<reference evidence="6" key="1">
    <citation type="submission" date="2021-08" db="EMBL/GenBank/DDBJ databases">
        <title>WGS assembly of Ceratopteris richardii.</title>
        <authorList>
            <person name="Marchant D.B."/>
            <person name="Chen G."/>
            <person name="Jenkins J."/>
            <person name="Shu S."/>
            <person name="Leebens-Mack J."/>
            <person name="Grimwood J."/>
            <person name="Schmutz J."/>
            <person name="Soltis P."/>
            <person name="Soltis D."/>
            <person name="Chen Z.-H."/>
        </authorList>
    </citation>
    <scope>NUCLEOTIDE SEQUENCE</scope>
    <source>
        <strain evidence="6">Whitten #5841</strain>
        <tissue evidence="6">Leaf</tissue>
    </source>
</reference>
<evidence type="ECO:0000313" key="6">
    <source>
        <dbReference type="EMBL" id="KAH7431162.1"/>
    </source>
</evidence>
<dbReference type="Gene3D" id="2.40.480.10">
    <property type="entry name" value="Allene oxide cyclase-like"/>
    <property type="match status" value="1"/>
</dbReference>
<dbReference type="OrthoDB" id="1928589at2759"/>
<dbReference type="GO" id="GO:0009699">
    <property type="term" value="P:phenylpropanoid biosynthetic process"/>
    <property type="evidence" value="ECO:0007669"/>
    <property type="project" value="UniProtKB-ARBA"/>
</dbReference>
<dbReference type="Pfam" id="PF03018">
    <property type="entry name" value="Dirigent"/>
    <property type="match status" value="1"/>
</dbReference>
<dbReference type="PANTHER" id="PTHR21495">
    <property type="entry name" value="NUCLEOPORIN-RELATED"/>
    <property type="match status" value="1"/>
</dbReference>
<protein>
    <recommendedName>
        <fullName evidence="4">Dirigent protein</fullName>
    </recommendedName>
</protein>
<comment type="subunit">
    <text evidence="2 4">Homodimer.</text>
</comment>
<sequence>SSSSHSGSSLSDGGRSGHSCCRDGIRRVHRRSTKEADSAGRISSWSIMQDGTPFLKYYVQAGLTAAYLGELISPLNSTQSTFGQTKLFAFNVTEGEDATSRLLGSMRGYTVQSSATSDYHSVEVEVLEYNDGSLNGTISLQGIVTVGKTNEIAVVGGTGDFRGIRGYAVITFISSSDTLALYYH</sequence>
<comment type="subcellular location">
    <subcellularLocation>
        <location evidence="4">Secreted</location>
        <location evidence="4">Extracellular space</location>
        <location evidence="4">Apoplast</location>
    </subcellularLocation>
</comment>
<feature type="non-terminal residue" evidence="6">
    <location>
        <position position="1"/>
    </location>
</feature>
<accession>A0A8T2U729</accession>
<feature type="compositionally biased region" description="Low complexity" evidence="5">
    <location>
        <begin position="1"/>
        <end position="19"/>
    </location>
</feature>
<gene>
    <name evidence="6" type="ORF">KP509_08G033400</name>
</gene>
<dbReference type="InterPro" id="IPR004265">
    <property type="entry name" value="Dirigent"/>
</dbReference>
<evidence type="ECO:0000256" key="1">
    <source>
        <dbReference type="ARBA" id="ARBA00010746"/>
    </source>
</evidence>
<name>A0A8T2U729_CERRI</name>
<keyword evidence="3 4" id="KW-0964">Secreted</keyword>
<evidence type="ECO:0000313" key="7">
    <source>
        <dbReference type="Proteomes" id="UP000825935"/>
    </source>
</evidence>
<dbReference type="InterPro" id="IPR044859">
    <property type="entry name" value="Allene_oxi_cyc_Dirigent"/>
</dbReference>
<evidence type="ECO:0000256" key="4">
    <source>
        <dbReference type="RuleBase" id="RU363099"/>
    </source>
</evidence>
<comment type="similarity">
    <text evidence="1 4">Belongs to the plant dirigent protein family.</text>
</comment>
<evidence type="ECO:0000256" key="3">
    <source>
        <dbReference type="ARBA" id="ARBA00022525"/>
    </source>
</evidence>
<dbReference type="AlphaFoldDB" id="A0A8T2U729"/>
<evidence type="ECO:0000256" key="5">
    <source>
        <dbReference type="SAM" id="MobiDB-lite"/>
    </source>
</evidence>
<dbReference type="Proteomes" id="UP000825935">
    <property type="component" value="Chromosome 8"/>
</dbReference>
<comment type="caution">
    <text evidence="6">The sequence shown here is derived from an EMBL/GenBank/DDBJ whole genome shotgun (WGS) entry which is preliminary data.</text>
</comment>
<organism evidence="6 7">
    <name type="scientific">Ceratopteris richardii</name>
    <name type="common">Triangle waterfern</name>
    <dbReference type="NCBI Taxonomy" id="49495"/>
    <lineage>
        <taxon>Eukaryota</taxon>
        <taxon>Viridiplantae</taxon>
        <taxon>Streptophyta</taxon>
        <taxon>Embryophyta</taxon>
        <taxon>Tracheophyta</taxon>
        <taxon>Polypodiopsida</taxon>
        <taxon>Polypodiidae</taxon>
        <taxon>Polypodiales</taxon>
        <taxon>Pteridineae</taxon>
        <taxon>Pteridaceae</taxon>
        <taxon>Parkerioideae</taxon>
        <taxon>Ceratopteris</taxon>
    </lineage>
</organism>
<evidence type="ECO:0000256" key="2">
    <source>
        <dbReference type="ARBA" id="ARBA00011738"/>
    </source>
</evidence>
<keyword evidence="7" id="KW-1185">Reference proteome</keyword>
<keyword evidence="4" id="KW-0052">Apoplast</keyword>
<proteinExistence type="inferred from homology"/>
<feature type="non-terminal residue" evidence="6">
    <location>
        <position position="184"/>
    </location>
</feature>
<comment type="function">
    <text evidence="4">Dirigent proteins impart stereoselectivity on the phenoxy radical-coupling reaction, yielding optically active lignans from two molecules of coniferyl alcohol in the biosynthesis of lignans, flavonolignans, and alkaloids and thus plays a central role in plant secondary metabolism.</text>
</comment>
<feature type="region of interest" description="Disordered" evidence="5">
    <location>
        <begin position="1"/>
        <end position="23"/>
    </location>
</feature>
<dbReference type="GO" id="GO:0048046">
    <property type="term" value="C:apoplast"/>
    <property type="evidence" value="ECO:0007669"/>
    <property type="project" value="UniProtKB-SubCell"/>
</dbReference>
<dbReference type="EMBL" id="CM035413">
    <property type="protein sequence ID" value="KAH7431162.1"/>
    <property type="molecule type" value="Genomic_DNA"/>
</dbReference>